<evidence type="ECO:0000259" key="5">
    <source>
        <dbReference type="Pfam" id="PF04542"/>
    </source>
</evidence>
<keyword evidence="3" id="KW-0238">DNA-binding</keyword>
<feature type="domain" description="RNA polymerase sigma-70 region 2" evidence="5">
    <location>
        <begin position="25"/>
        <end position="93"/>
    </location>
</feature>
<evidence type="ECO:0000256" key="4">
    <source>
        <dbReference type="ARBA" id="ARBA00023163"/>
    </source>
</evidence>
<dbReference type="GO" id="GO:0003677">
    <property type="term" value="F:DNA binding"/>
    <property type="evidence" value="ECO:0007669"/>
    <property type="project" value="UniProtKB-KW"/>
</dbReference>
<sequence length="188" mass="22034">MTIEKETLLLQGLGRNDRKAVEAIYKDNFNMVQALVIKNNGTSEDAKDIFQEAMIVLYEKAKSDSFILNCSLSTFLYSVSRRLWLKRLMQQNRFLIVEESDNELVKVDDDIEDHERINTEFNMMERSINSLGEPCKSLLDAFYIQKRSMQEISASFGYTNADNAKTQKYKCLMRLKKLFFSQYKNYEP</sequence>
<reference evidence="6" key="2">
    <citation type="submission" date="2023-04" db="EMBL/GenBank/DDBJ databases">
        <title>Paracnuella aquatica gen. nov., sp. nov., a member of the family Chitinophagaceae isolated from a hot spring.</title>
        <authorList>
            <person name="Wang C."/>
        </authorList>
    </citation>
    <scope>NUCLEOTIDE SEQUENCE</scope>
    <source>
        <strain evidence="6">LB-8</strain>
    </source>
</reference>
<evidence type="ECO:0000313" key="6">
    <source>
        <dbReference type="EMBL" id="MCU7552471.1"/>
    </source>
</evidence>
<proteinExistence type="predicted"/>
<evidence type="ECO:0000256" key="3">
    <source>
        <dbReference type="ARBA" id="ARBA00023125"/>
    </source>
</evidence>
<keyword evidence="2" id="KW-0731">Sigma factor</keyword>
<keyword evidence="1" id="KW-0805">Transcription regulation</keyword>
<dbReference type="InterPro" id="IPR013325">
    <property type="entry name" value="RNA_pol_sigma_r2"/>
</dbReference>
<protein>
    <submittedName>
        <fullName evidence="6">RNA polymerase sigma factor</fullName>
    </submittedName>
</protein>
<accession>A0A9X3BAB3</accession>
<dbReference type="PANTHER" id="PTHR43133:SF8">
    <property type="entry name" value="RNA POLYMERASE SIGMA FACTOR HI_1459-RELATED"/>
    <property type="match status" value="1"/>
</dbReference>
<organism evidence="6 7">
    <name type="scientific">Paraflavisolibacter caeni</name>
    <dbReference type="NCBI Taxonomy" id="2982496"/>
    <lineage>
        <taxon>Bacteria</taxon>
        <taxon>Pseudomonadati</taxon>
        <taxon>Bacteroidota</taxon>
        <taxon>Chitinophagia</taxon>
        <taxon>Chitinophagales</taxon>
        <taxon>Chitinophagaceae</taxon>
        <taxon>Paraflavisolibacter</taxon>
    </lineage>
</organism>
<dbReference type="PANTHER" id="PTHR43133">
    <property type="entry name" value="RNA POLYMERASE ECF-TYPE SIGMA FACTO"/>
    <property type="match status" value="1"/>
</dbReference>
<evidence type="ECO:0000313" key="7">
    <source>
        <dbReference type="Proteomes" id="UP001155483"/>
    </source>
</evidence>
<name>A0A9X3BAB3_9BACT</name>
<dbReference type="GO" id="GO:0006352">
    <property type="term" value="P:DNA-templated transcription initiation"/>
    <property type="evidence" value="ECO:0007669"/>
    <property type="project" value="InterPro"/>
</dbReference>
<dbReference type="SUPFAM" id="SSF88946">
    <property type="entry name" value="Sigma2 domain of RNA polymerase sigma factors"/>
    <property type="match status" value="1"/>
</dbReference>
<evidence type="ECO:0000256" key="2">
    <source>
        <dbReference type="ARBA" id="ARBA00023082"/>
    </source>
</evidence>
<dbReference type="InterPro" id="IPR007627">
    <property type="entry name" value="RNA_pol_sigma70_r2"/>
</dbReference>
<dbReference type="GO" id="GO:0016987">
    <property type="term" value="F:sigma factor activity"/>
    <property type="evidence" value="ECO:0007669"/>
    <property type="project" value="UniProtKB-KW"/>
</dbReference>
<reference evidence="6" key="1">
    <citation type="submission" date="2022-09" db="EMBL/GenBank/DDBJ databases">
        <authorList>
            <person name="Yuan C."/>
            <person name="Ke Z."/>
        </authorList>
    </citation>
    <scope>NUCLEOTIDE SEQUENCE</scope>
    <source>
        <strain evidence="6">LB-8</strain>
    </source>
</reference>
<comment type="caution">
    <text evidence="6">The sequence shown here is derived from an EMBL/GenBank/DDBJ whole genome shotgun (WGS) entry which is preliminary data.</text>
</comment>
<dbReference type="EMBL" id="JAOTIF010000034">
    <property type="protein sequence ID" value="MCU7552471.1"/>
    <property type="molecule type" value="Genomic_DNA"/>
</dbReference>
<dbReference type="InterPro" id="IPR014284">
    <property type="entry name" value="RNA_pol_sigma-70_dom"/>
</dbReference>
<keyword evidence="4" id="KW-0804">Transcription</keyword>
<evidence type="ECO:0000256" key="1">
    <source>
        <dbReference type="ARBA" id="ARBA00023015"/>
    </source>
</evidence>
<dbReference type="RefSeq" id="WP_279299907.1">
    <property type="nucleotide sequence ID" value="NZ_JAOTIF010000034.1"/>
</dbReference>
<keyword evidence="7" id="KW-1185">Reference proteome</keyword>
<dbReference type="Gene3D" id="1.10.1740.10">
    <property type="match status" value="1"/>
</dbReference>
<dbReference type="InterPro" id="IPR039425">
    <property type="entry name" value="RNA_pol_sigma-70-like"/>
</dbReference>
<dbReference type="Pfam" id="PF04542">
    <property type="entry name" value="Sigma70_r2"/>
    <property type="match status" value="1"/>
</dbReference>
<dbReference type="AlphaFoldDB" id="A0A9X3BAB3"/>
<dbReference type="NCBIfam" id="TIGR02937">
    <property type="entry name" value="sigma70-ECF"/>
    <property type="match status" value="1"/>
</dbReference>
<dbReference type="Proteomes" id="UP001155483">
    <property type="component" value="Unassembled WGS sequence"/>
</dbReference>
<gene>
    <name evidence="6" type="ORF">OCK74_25350</name>
</gene>